<organism evidence="1 2">
    <name type="scientific">Aliikangiella marina</name>
    <dbReference type="NCBI Taxonomy" id="1712262"/>
    <lineage>
        <taxon>Bacteria</taxon>
        <taxon>Pseudomonadati</taxon>
        <taxon>Pseudomonadota</taxon>
        <taxon>Gammaproteobacteria</taxon>
        <taxon>Oceanospirillales</taxon>
        <taxon>Pleioneaceae</taxon>
        <taxon>Aliikangiella</taxon>
    </lineage>
</organism>
<dbReference type="SUPFAM" id="SSF53850">
    <property type="entry name" value="Periplasmic binding protein-like II"/>
    <property type="match status" value="1"/>
</dbReference>
<dbReference type="Proteomes" id="UP000317839">
    <property type="component" value="Unassembled WGS sequence"/>
</dbReference>
<comment type="caution">
    <text evidence="1">The sequence shown here is derived from an EMBL/GenBank/DDBJ whole genome shotgun (WGS) entry which is preliminary data.</text>
</comment>
<accession>A0A545T6Z2</accession>
<protein>
    <submittedName>
        <fullName evidence="1">Transporter substrate-binding domain-containing protein</fullName>
    </submittedName>
</protein>
<sequence length="318" mass="35383">MVQQRPTKLSRQSLRFLALLLIFCWSGITHSTAFESAVGIDSMAPVDSMVSPGFSIPPSSTVLPGSIVSLGAVVLLGAQSSIDSEPKDSLNLSSRENPDSAIQVGFHRSVPAALDRGEIRWTGFYGTIYQCLFENMQGNFSSNDMSFQNLPVRRMTKMLESGKLDVGILLARTDVRDEHSTFIGPFIEHPYILLTKKDTPIKANEDWSQWTLGTVYGTNFHHLLSNFTKAKIETASSWDSITGMLLRNRVEGVVIAREIVEKNISPQLLIGLKRTELVNLPSMKIGLYVSNLSPQKNKLTSEFYRAIDECHSLFLIKK</sequence>
<dbReference type="OrthoDB" id="9768183at2"/>
<proteinExistence type="predicted"/>
<keyword evidence="2" id="KW-1185">Reference proteome</keyword>
<evidence type="ECO:0000313" key="2">
    <source>
        <dbReference type="Proteomes" id="UP000317839"/>
    </source>
</evidence>
<reference evidence="1 2" key="1">
    <citation type="submission" date="2019-06" db="EMBL/GenBank/DDBJ databases">
        <title>Draft genome of Aliikangiella marina GYP-15.</title>
        <authorList>
            <person name="Wang G."/>
        </authorList>
    </citation>
    <scope>NUCLEOTIDE SEQUENCE [LARGE SCALE GENOMIC DNA]</scope>
    <source>
        <strain evidence="1 2">GYP-15</strain>
    </source>
</reference>
<dbReference type="EMBL" id="VIKR01000004">
    <property type="protein sequence ID" value="TQV72990.1"/>
    <property type="molecule type" value="Genomic_DNA"/>
</dbReference>
<dbReference type="Gene3D" id="3.40.190.10">
    <property type="entry name" value="Periplasmic binding protein-like II"/>
    <property type="match status" value="2"/>
</dbReference>
<name>A0A545T6Z2_9GAMM</name>
<dbReference type="AlphaFoldDB" id="A0A545T6Z2"/>
<gene>
    <name evidence="1" type="ORF">FLL45_16135</name>
</gene>
<evidence type="ECO:0000313" key="1">
    <source>
        <dbReference type="EMBL" id="TQV72990.1"/>
    </source>
</evidence>